<dbReference type="GO" id="GO:0005886">
    <property type="term" value="C:plasma membrane"/>
    <property type="evidence" value="ECO:0007669"/>
    <property type="project" value="UniProtKB-SubCell"/>
</dbReference>
<keyword evidence="13" id="KW-0408">Iron</keyword>
<evidence type="ECO:0000256" key="4">
    <source>
        <dbReference type="ARBA" id="ARBA00010312"/>
    </source>
</evidence>
<evidence type="ECO:0000259" key="18">
    <source>
        <dbReference type="PROSITE" id="PS51669"/>
    </source>
</evidence>
<evidence type="ECO:0000256" key="9">
    <source>
        <dbReference type="ARBA" id="ARBA00022505"/>
    </source>
</evidence>
<dbReference type="GO" id="GO:0009325">
    <property type="term" value="C:nitrate reductase complex"/>
    <property type="evidence" value="ECO:0007669"/>
    <property type="project" value="InterPro"/>
</dbReference>
<keyword evidence="8" id="KW-0004">4Fe-4S</keyword>
<comment type="cofactor">
    <cofactor evidence="1">
        <name>Mo-bis(molybdopterin guanine dinucleotide)</name>
        <dbReference type="ChEBI" id="CHEBI:60539"/>
    </cofactor>
</comment>
<keyword evidence="15" id="KW-0534">Nitrate assimilation</keyword>
<dbReference type="InterPro" id="IPR006656">
    <property type="entry name" value="Mopterin_OxRdtase"/>
</dbReference>
<dbReference type="InterPro" id="IPR027467">
    <property type="entry name" value="MopterinOxRdtase_cofactor_BS"/>
</dbReference>
<dbReference type="EC" id="1.7.5.1" evidence="5"/>
<dbReference type="GO" id="GO:0051539">
    <property type="term" value="F:4 iron, 4 sulfur cluster binding"/>
    <property type="evidence" value="ECO:0007669"/>
    <property type="project" value="UniProtKB-KW"/>
</dbReference>
<dbReference type="PANTHER" id="PTHR43105:SF2">
    <property type="entry name" value="RESPIRATORY NITRATE REDUCTASE 2 ALPHA CHAIN"/>
    <property type="match status" value="1"/>
</dbReference>
<evidence type="ECO:0000256" key="6">
    <source>
        <dbReference type="ARBA" id="ARBA00022448"/>
    </source>
</evidence>
<dbReference type="CDD" id="cd02750">
    <property type="entry name" value="MopB_Nitrate-R-NarG-like"/>
    <property type="match status" value="1"/>
</dbReference>
<comment type="catalytic activity">
    <reaction evidence="17">
        <text>nitrate + a quinol = a quinone + nitrite + H2O</text>
        <dbReference type="Rhea" id="RHEA:56144"/>
        <dbReference type="ChEBI" id="CHEBI:15377"/>
        <dbReference type="ChEBI" id="CHEBI:16301"/>
        <dbReference type="ChEBI" id="CHEBI:17632"/>
        <dbReference type="ChEBI" id="CHEBI:24646"/>
        <dbReference type="ChEBI" id="CHEBI:132124"/>
        <dbReference type="EC" id="1.7.5.1"/>
    </reaction>
</comment>
<evidence type="ECO:0000256" key="10">
    <source>
        <dbReference type="ARBA" id="ARBA00022723"/>
    </source>
</evidence>
<dbReference type="CDD" id="cd02776">
    <property type="entry name" value="MopB_CT_Nitrate-R-NarG-like"/>
    <property type="match status" value="1"/>
</dbReference>
<dbReference type="FunFam" id="3.40.50.12440:FF:000001">
    <property type="entry name" value="Nitrate reductase subunit alpha"/>
    <property type="match status" value="1"/>
</dbReference>
<keyword evidence="11" id="KW-0249">Electron transport</keyword>
<dbReference type="InterPro" id="IPR006655">
    <property type="entry name" value="Mopterin_OxRdtase_prok_CS"/>
</dbReference>
<evidence type="ECO:0000256" key="15">
    <source>
        <dbReference type="ARBA" id="ARBA00023063"/>
    </source>
</evidence>
<organism evidence="19">
    <name type="scientific">hydrothermal vent metagenome</name>
    <dbReference type="NCBI Taxonomy" id="652676"/>
    <lineage>
        <taxon>unclassified sequences</taxon>
        <taxon>metagenomes</taxon>
        <taxon>ecological metagenomes</taxon>
    </lineage>
</organism>
<keyword evidence="9" id="KW-0500">Molybdenum</keyword>
<dbReference type="NCBIfam" id="TIGR01580">
    <property type="entry name" value="narG"/>
    <property type="match status" value="1"/>
</dbReference>
<comment type="cofactor">
    <cofactor evidence="2">
        <name>[4Fe-4S] cluster</name>
        <dbReference type="ChEBI" id="CHEBI:49883"/>
    </cofactor>
</comment>
<dbReference type="SUPFAM" id="SSF53706">
    <property type="entry name" value="Formate dehydrogenase/DMSO reductase, domains 1-3"/>
    <property type="match status" value="1"/>
</dbReference>
<dbReference type="Pfam" id="PF01568">
    <property type="entry name" value="Molydop_binding"/>
    <property type="match status" value="1"/>
</dbReference>
<dbReference type="GO" id="GO:0046872">
    <property type="term" value="F:metal ion binding"/>
    <property type="evidence" value="ECO:0007669"/>
    <property type="project" value="UniProtKB-KW"/>
</dbReference>
<comment type="similarity">
    <text evidence="4">Belongs to the prokaryotic molybdopterin-containing oxidoreductase family.</text>
</comment>
<protein>
    <recommendedName>
        <fullName evidence="5">nitrate reductase (quinone)</fullName>
        <ecNumber evidence="5">1.7.5.1</ecNumber>
    </recommendedName>
</protein>
<sequence length="1259" mass="142062">MGHFIDRLTYFSKIDGKFADGHGITTSEHRGWERSYRGRWAHDKIVRSTHGVNCTGSCSWKIYVKNGLVTWETQQTDYPRTRPDMPNHEPRGCSRGASYSWYLYSAARLKFPLVRARLLKAYRQAKRANPDPVDAWASVMEGNTKTDDYKKLRGLGGFVRGDWDEINEIIAAANIYTVKTYGPDRVVGFSPIPAMSMVSYAAGTRYLSLMGGTCLSFYDWYCDLPPASPQVWGEQTDVPESADWFNSSYIIAWGSNVPQTRTPDAHFFTETRYKGTKTVSVTPDYSEVAKLTDIWLNPRQGTDAAMAMAMGHVVFKEFHLGKKSEYFEEYIRTYSDMPMLVLLEEQDGYYKPGRTLRASDFTGDLKIKSSDNPEWCPVVYDELSKSVRSPNGTVGSRWGNKGNWNLEAKDRATGKDIRAQLTCIDERDEALGIAFPYFGNQPHDQKLFNHTDHEDIQVRNVPVRKVKLKGNKTAYVATVYDLMAANYAIDRGLGGDNVADSYDDDVPYTPAWQETITGVDRAKVIQVAREFAENADKTRGRSMVILGAAINHWYHMDMIYRGIINLLIMCGCIGKSGGGWAHYVGQEKLRPQTGWIPLAFATDWSRPPRQMNSTSYFYNHSNQWRYEKLGVGEILSPLADKTKWENYSLIDCNVRSERMGWLPSSPQFKENPLGFKTKAGKKDVKSYVVDRLVSGDLEFSCEDPDHQNNYPRNMFIWRSNILGSSGKGHEYMLKHLLGASNSLMSEDIGQTGGAKPTQVKWHDEAPEGKLDLVVTLDFRMSTTAVYSDIILPAATWYEKNDLNTSDMHPFIHPLSRAVDPAWESRSDWDIFKGLSKKFSELCDGHLGIEDDLVSVPILHDTPGEISQALDVKDWKKGECEAIPGKSMPGLVEVKRDYPNLYKMFTSVGPLMEKLGNGGKGIGWQTGEEIDLLRGLNKVVREEGISKGQPKLESAIDAAEVILSLAPETNGQVAVKAWKALGEFTGREHTHLARPKQDEKIRFRDVQAQPRKIISSPIWSGLEDEHVSYNAGYTNVHELIPWRTLTGRQQFYIDHEWMRDFGEALCVYKPPISTRTINDAVKSRGDSSKQIALNWITPHQKWGIHSTYSDNLLMLTMNRGGPVIWISEVDAKKIDVEDNDWIEVYNVNGAISARAVVSQRVPEGMSMMYHAQEKTMNTPGNSITGKRGGIHNSVTRAVVKPTHMIGGYAQLSWGFNYYGTVGSNRDEFVIVRKADKLDWMEEPYEEGQPINIDLAEGTAK</sequence>
<evidence type="ECO:0000256" key="2">
    <source>
        <dbReference type="ARBA" id="ARBA00001966"/>
    </source>
</evidence>
<evidence type="ECO:0000256" key="7">
    <source>
        <dbReference type="ARBA" id="ARBA00022475"/>
    </source>
</evidence>
<dbReference type="Pfam" id="PF14710">
    <property type="entry name" value="Nitr_red_alph_N"/>
    <property type="match status" value="1"/>
</dbReference>
<dbReference type="InterPro" id="IPR009010">
    <property type="entry name" value="Asp_de-COase-like_dom_sf"/>
</dbReference>
<evidence type="ECO:0000256" key="8">
    <source>
        <dbReference type="ARBA" id="ARBA00022485"/>
    </source>
</evidence>
<accession>A0A3B0SFR2</accession>
<dbReference type="Pfam" id="PF00384">
    <property type="entry name" value="Molybdopterin"/>
    <property type="match status" value="1"/>
</dbReference>
<evidence type="ECO:0000256" key="16">
    <source>
        <dbReference type="ARBA" id="ARBA00023136"/>
    </source>
</evidence>
<dbReference type="InterPro" id="IPR028189">
    <property type="entry name" value="Nitr_red_alph_N"/>
</dbReference>
<dbReference type="SUPFAM" id="SSF50692">
    <property type="entry name" value="ADC-like"/>
    <property type="match status" value="1"/>
</dbReference>
<dbReference type="GO" id="GO:0043546">
    <property type="term" value="F:molybdopterin cofactor binding"/>
    <property type="evidence" value="ECO:0007669"/>
    <property type="project" value="InterPro"/>
</dbReference>
<dbReference type="SMART" id="SM00926">
    <property type="entry name" value="Molybdop_Fe4S4"/>
    <property type="match status" value="1"/>
</dbReference>
<evidence type="ECO:0000313" key="19">
    <source>
        <dbReference type="EMBL" id="VAW03180.1"/>
    </source>
</evidence>
<evidence type="ECO:0000256" key="14">
    <source>
        <dbReference type="ARBA" id="ARBA00023014"/>
    </source>
</evidence>
<keyword evidence="7" id="KW-1003">Cell membrane</keyword>
<evidence type="ECO:0000256" key="3">
    <source>
        <dbReference type="ARBA" id="ARBA00004202"/>
    </source>
</evidence>
<reference evidence="19" key="1">
    <citation type="submission" date="2018-06" db="EMBL/GenBank/DDBJ databases">
        <authorList>
            <person name="Zhirakovskaya E."/>
        </authorList>
    </citation>
    <scope>NUCLEOTIDE SEQUENCE</scope>
</reference>
<dbReference type="InterPro" id="IPR006468">
    <property type="entry name" value="NarG"/>
</dbReference>
<dbReference type="InterPro" id="IPR037943">
    <property type="entry name" value="MopB_CT_Nitrate-R-NarG-like"/>
</dbReference>
<keyword evidence="12 19" id="KW-0560">Oxidoreductase</keyword>
<dbReference type="PROSITE" id="PS00551">
    <property type="entry name" value="MOLYBDOPTERIN_PROK_1"/>
    <property type="match status" value="1"/>
</dbReference>
<evidence type="ECO:0000256" key="1">
    <source>
        <dbReference type="ARBA" id="ARBA00001942"/>
    </source>
</evidence>
<dbReference type="Gene3D" id="4.10.1200.10">
    <property type="entry name" value="nitrate reductase tail"/>
    <property type="match status" value="1"/>
</dbReference>
<dbReference type="InterPro" id="IPR006963">
    <property type="entry name" value="Mopterin_OxRdtase_4Fe-4S_dom"/>
</dbReference>
<evidence type="ECO:0000256" key="12">
    <source>
        <dbReference type="ARBA" id="ARBA00023002"/>
    </source>
</evidence>
<name>A0A3B0SFR2_9ZZZZ</name>
<dbReference type="AlphaFoldDB" id="A0A3B0SFR2"/>
<evidence type="ECO:0000256" key="5">
    <source>
        <dbReference type="ARBA" id="ARBA00012500"/>
    </source>
</evidence>
<dbReference type="InterPro" id="IPR044906">
    <property type="entry name" value="Nitr_red_alph_N_sf"/>
</dbReference>
<dbReference type="PANTHER" id="PTHR43105">
    <property type="entry name" value="RESPIRATORY NITRATE REDUCTASE"/>
    <property type="match status" value="1"/>
</dbReference>
<keyword evidence="14" id="KW-0411">Iron-sulfur</keyword>
<dbReference type="Gene3D" id="3.40.50.12440">
    <property type="match status" value="1"/>
</dbReference>
<dbReference type="GO" id="GO:0160182">
    <property type="term" value="F:nitrate reductase (quinone) activity"/>
    <property type="evidence" value="ECO:0007669"/>
    <property type="project" value="UniProtKB-EC"/>
</dbReference>
<feature type="domain" description="4Fe-4S Mo/W bis-MGD-type" evidence="18">
    <location>
        <begin position="43"/>
        <end position="107"/>
    </location>
</feature>
<evidence type="ECO:0000256" key="11">
    <source>
        <dbReference type="ARBA" id="ARBA00022982"/>
    </source>
</evidence>
<keyword evidence="16" id="KW-0472">Membrane</keyword>
<dbReference type="GO" id="GO:0042128">
    <property type="term" value="P:nitrate assimilation"/>
    <property type="evidence" value="ECO:0007669"/>
    <property type="project" value="UniProtKB-KW"/>
</dbReference>
<gene>
    <name evidence="19" type="ORF">MNBD_ALPHA08-2138</name>
</gene>
<comment type="subcellular location">
    <subcellularLocation>
        <location evidence="3">Cell membrane</location>
        <topology evidence="3">Peripheral membrane protein</topology>
    </subcellularLocation>
</comment>
<evidence type="ECO:0000256" key="13">
    <source>
        <dbReference type="ARBA" id="ARBA00023004"/>
    </source>
</evidence>
<proteinExistence type="inferred from homology"/>
<dbReference type="EMBL" id="UOEC01000208">
    <property type="protein sequence ID" value="VAW03180.1"/>
    <property type="molecule type" value="Genomic_DNA"/>
</dbReference>
<keyword evidence="10" id="KW-0479">Metal-binding</keyword>
<evidence type="ECO:0000256" key="17">
    <source>
        <dbReference type="ARBA" id="ARBA00048294"/>
    </source>
</evidence>
<dbReference type="PROSITE" id="PS00490">
    <property type="entry name" value="MOLYBDOPTERIN_PROK_2"/>
    <property type="match status" value="1"/>
</dbReference>
<dbReference type="PROSITE" id="PS51669">
    <property type="entry name" value="4FE4S_MOW_BIS_MGD"/>
    <property type="match status" value="1"/>
</dbReference>
<dbReference type="InterPro" id="IPR006657">
    <property type="entry name" value="MoPterin_dinucl-bd_dom"/>
</dbReference>
<keyword evidence="6" id="KW-0813">Transport</keyword>
<dbReference type="InterPro" id="IPR050123">
    <property type="entry name" value="Prok_molybdopt-oxidoreductase"/>
</dbReference>